<sequence>MDEESLEAAIQTYNAQLQQVELALGAGLDPAQQSDLVQLQEDLKQLIELTEASLVSVRKSKLLATLDTNTDEEYAAFKEAIAEIGRDEKASGDNSERSSKRGEETDDRDESKHSEEEKESDREEEEDEEEEGLSGMKVKAPYYSSWGTLEYHNAMIVGTEELEDGSAGVRVLYLYPTHKSLKPCPFFLDDKCRFKENCRFSHGQVVSVEELQPFQEPNLSTLQVGSSCLAKHSDGIWYAAKITDIDSGYYTVKFDSLLLKEAVVEGDSVIPPLRSEEAAESDEDSVDDSGYAKGARLLEGSAWNCGVVSSFGGWEAHTRGIGSKLLVQMGYEFGKGLGKNAQGRVEPVQAVVLPRGKSLDQCAEVLQRRKQGKLDPGKARKCQAKGSSRKPSHNVFDFLNEKLRGKGSGEKAAGMAVPRRTSKEIYHASKSTRKELSVRLLQTVEKIEQTQRDIIGIQQALERNIGRHSVATAQLKEKLANAHRQLGQLQAQEASLQQEQKKADTHKKMTQF</sequence>
<dbReference type="FunFam" id="2.30.30.140:FF:000071">
    <property type="entry name" value="Zinc finger CCCH-type with G patch domain-containing protein"/>
    <property type="match status" value="1"/>
</dbReference>
<evidence type="ECO:0000256" key="12">
    <source>
        <dbReference type="ARBA" id="ARBA00023163"/>
    </source>
</evidence>
<dbReference type="AlphaFoldDB" id="A0A8V5GX03"/>
<dbReference type="GO" id="GO:0005634">
    <property type="term" value="C:nucleus"/>
    <property type="evidence" value="ECO:0007669"/>
    <property type="project" value="UniProtKB-SubCell"/>
</dbReference>
<keyword evidence="9" id="KW-0007">Acetylation</keyword>
<keyword evidence="6" id="KW-0479">Metal-binding</keyword>
<keyword evidence="13" id="KW-0539">Nucleus</keyword>
<dbReference type="PROSITE" id="PS50174">
    <property type="entry name" value="G_PATCH"/>
    <property type="match status" value="1"/>
</dbReference>
<dbReference type="SMART" id="SM00443">
    <property type="entry name" value="G_patch"/>
    <property type="match status" value="1"/>
</dbReference>
<evidence type="ECO:0000313" key="16">
    <source>
        <dbReference type="Proteomes" id="UP000694405"/>
    </source>
</evidence>
<reference evidence="15" key="2">
    <citation type="submission" date="2025-08" db="UniProtKB">
        <authorList>
            <consortium name="Ensembl"/>
        </authorList>
    </citation>
    <scope>IDENTIFICATION</scope>
</reference>
<keyword evidence="8" id="KW-0862">Zinc</keyword>
<dbReference type="FunFam" id="2.30.30.1190:FF:000001">
    <property type="entry name" value="zinc finger CCCH-type with G patch domain-containing protein"/>
    <property type="match status" value="1"/>
</dbReference>
<dbReference type="CDD" id="cd20384">
    <property type="entry name" value="Tudor_ZGPAT"/>
    <property type="match status" value="1"/>
</dbReference>
<keyword evidence="5" id="KW-0597">Phosphoprotein</keyword>
<keyword evidence="7" id="KW-0863">Zinc-finger</keyword>
<name>A0A8V5GX03_MELUD</name>
<evidence type="ECO:0000256" key="8">
    <source>
        <dbReference type="ARBA" id="ARBA00022833"/>
    </source>
</evidence>
<evidence type="ECO:0000256" key="6">
    <source>
        <dbReference type="ARBA" id="ARBA00022723"/>
    </source>
</evidence>
<feature type="compositionally biased region" description="Basic and acidic residues" evidence="14">
    <location>
        <begin position="86"/>
        <end position="121"/>
    </location>
</feature>
<evidence type="ECO:0000256" key="7">
    <source>
        <dbReference type="ARBA" id="ARBA00022771"/>
    </source>
</evidence>
<dbReference type="Pfam" id="PF01585">
    <property type="entry name" value="G-patch"/>
    <property type="match status" value="1"/>
</dbReference>
<dbReference type="PANTHER" id="PTHR46297:SF1">
    <property type="entry name" value="ZINC FINGER CCCH-TYPE WITH G PATCH DOMAIN-CONTAINING PROTEIN"/>
    <property type="match status" value="1"/>
</dbReference>
<keyword evidence="11" id="KW-0238">DNA-binding</keyword>
<dbReference type="PROSITE" id="PS50103">
    <property type="entry name" value="ZF_C3H1"/>
    <property type="match status" value="1"/>
</dbReference>
<dbReference type="GO" id="GO:0000978">
    <property type="term" value="F:RNA polymerase II cis-regulatory region sequence-specific DNA binding"/>
    <property type="evidence" value="ECO:0007669"/>
    <property type="project" value="TreeGrafter"/>
</dbReference>
<dbReference type="Ensembl" id="ENSMUNT00000031275.1">
    <property type="protein sequence ID" value="ENSMUNP00000027158.1"/>
    <property type="gene ID" value="ENSMUNG00000004176.2"/>
</dbReference>
<comment type="subcellular location">
    <subcellularLocation>
        <location evidence="1">Nucleus</location>
    </subcellularLocation>
</comment>
<dbReference type="Proteomes" id="UP000694405">
    <property type="component" value="Chromosome 10"/>
</dbReference>
<accession>A0A8V5GX03</accession>
<evidence type="ECO:0000256" key="4">
    <source>
        <dbReference type="ARBA" id="ARBA00022491"/>
    </source>
</evidence>
<keyword evidence="12" id="KW-0804">Transcription</keyword>
<evidence type="ECO:0000256" key="11">
    <source>
        <dbReference type="ARBA" id="ARBA00023125"/>
    </source>
</evidence>
<evidence type="ECO:0000256" key="1">
    <source>
        <dbReference type="ARBA" id="ARBA00004123"/>
    </source>
</evidence>
<organism evidence="15 16">
    <name type="scientific">Melopsittacus undulatus</name>
    <name type="common">Budgerigar</name>
    <name type="synonym">Psittacus undulatus</name>
    <dbReference type="NCBI Taxonomy" id="13146"/>
    <lineage>
        <taxon>Eukaryota</taxon>
        <taxon>Metazoa</taxon>
        <taxon>Chordata</taxon>
        <taxon>Craniata</taxon>
        <taxon>Vertebrata</taxon>
        <taxon>Euteleostomi</taxon>
        <taxon>Archelosauria</taxon>
        <taxon>Archosauria</taxon>
        <taxon>Dinosauria</taxon>
        <taxon>Saurischia</taxon>
        <taxon>Theropoda</taxon>
        <taxon>Coelurosauria</taxon>
        <taxon>Aves</taxon>
        <taxon>Neognathae</taxon>
        <taxon>Neoaves</taxon>
        <taxon>Telluraves</taxon>
        <taxon>Australaves</taxon>
        <taxon>Psittaciformes</taxon>
        <taxon>Psittaculidae</taxon>
        <taxon>Melopsittacus</taxon>
    </lineage>
</organism>
<reference evidence="15" key="3">
    <citation type="submission" date="2025-09" db="UniProtKB">
        <authorList>
            <consortium name="Ensembl"/>
        </authorList>
    </citation>
    <scope>IDENTIFICATION</scope>
</reference>
<proteinExistence type="predicted"/>
<evidence type="ECO:0000256" key="9">
    <source>
        <dbReference type="ARBA" id="ARBA00022990"/>
    </source>
</evidence>
<feature type="region of interest" description="Disordered" evidence="14">
    <location>
        <begin position="86"/>
        <end position="136"/>
    </location>
</feature>
<dbReference type="Gene3D" id="2.30.30.1190">
    <property type="match status" value="1"/>
</dbReference>
<gene>
    <name evidence="15" type="primary">LOC101878378</name>
</gene>
<evidence type="ECO:0000313" key="15">
    <source>
        <dbReference type="Ensembl" id="ENSMUNP00000027158.1"/>
    </source>
</evidence>
<dbReference type="InterPro" id="IPR000467">
    <property type="entry name" value="G_patch_dom"/>
</dbReference>
<keyword evidence="10" id="KW-0805">Transcription regulation</keyword>
<keyword evidence="4" id="KW-0678">Repressor</keyword>
<dbReference type="Gene3D" id="2.30.30.140">
    <property type="match status" value="1"/>
</dbReference>
<dbReference type="PANTHER" id="PTHR46297">
    <property type="entry name" value="ZINC FINGER CCCH-TYPE WITH G PATCH DOMAIN-CONTAINING PROTEIN"/>
    <property type="match status" value="1"/>
</dbReference>
<protein>
    <recommendedName>
        <fullName evidence="3">Zinc finger CCCH-type with G patch domain-containing protein</fullName>
    </recommendedName>
</protein>
<dbReference type="GO" id="GO:0001227">
    <property type="term" value="F:DNA-binding transcription repressor activity, RNA polymerase II-specific"/>
    <property type="evidence" value="ECO:0007669"/>
    <property type="project" value="TreeGrafter"/>
</dbReference>
<feature type="region of interest" description="Disordered" evidence="14">
    <location>
        <begin position="491"/>
        <end position="512"/>
    </location>
</feature>
<evidence type="ECO:0000256" key="5">
    <source>
        <dbReference type="ARBA" id="ARBA00022553"/>
    </source>
</evidence>
<dbReference type="InterPro" id="IPR000571">
    <property type="entry name" value="Znf_CCCH"/>
</dbReference>
<evidence type="ECO:0000256" key="13">
    <source>
        <dbReference type="ARBA" id="ARBA00023242"/>
    </source>
</evidence>
<keyword evidence="16" id="KW-1185">Reference proteome</keyword>
<dbReference type="GO" id="GO:0008270">
    <property type="term" value="F:zinc ion binding"/>
    <property type="evidence" value="ECO:0007669"/>
    <property type="project" value="UniProtKB-KW"/>
</dbReference>
<feature type="compositionally biased region" description="Acidic residues" evidence="14">
    <location>
        <begin position="122"/>
        <end position="132"/>
    </location>
</feature>
<comment type="subunit">
    <text evidence="2">Interacts with CHD4/Mi-2; the interaction is direct.</text>
</comment>
<evidence type="ECO:0000256" key="14">
    <source>
        <dbReference type="SAM" id="MobiDB-lite"/>
    </source>
</evidence>
<dbReference type="SUPFAM" id="SSF63748">
    <property type="entry name" value="Tudor/PWWP/MBT"/>
    <property type="match status" value="1"/>
</dbReference>
<feature type="compositionally biased region" description="Basic and acidic residues" evidence="14">
    <location>
        <begin position="499"/>
        <end position="512"/>
    </location>
</feature>
<evidence type="ECO:0000256" key="2">
    <source>
        <dbReference type="ARBA" id="ARBA00011506"/>
    </source>
</evidence>
<reference evidence="15" key="1">
    <citation type="submission" date="2020-03" db="EMBL/GenBank/DDBJ databases">
        <title>Melopsittacus undulatus (budgerigar) genome, bMelUnd1, maternal haplotype with Z.</title>
        <authorList>
            <person name="Gedman G."/>
            <person name="Mountcastle J."/>
            <person name="Haase B."/>
            <person name="Formenti G."/>
            <person name="Wright T."/>
            <person name="Apodaca J."/>
            <person name="Pelan S."/>
            <person name="Chow W."/>
            <person name="Rhie A."/>
            <person name="Howe K."/>
            <person name="Fedrigo O."/>
            <person name="Jarvis E.D."/>
        </authorList>
    </citation>
    <scope>NUCLEOTIDE SEQUENCE [LARGE SCALE GENOMIC DNA]</scope>
</reference>
<evidence type="ECO:0000256" key="3">
    <source>
        <dbReference type="ARBA" id="ARBA00022414"/>
    </source>
</evidence>
<evidence type="ECO:0000256" key="10">
    <source>
        <dbReference type="ARBA" id="ARBA00023015"/>
    </source>
</evidence>